<dbReference type="AlphaFoldDB" id="A0A327NPJ6"/>
<reference evidence="2 3" key="1">
    <citation type="submission" date="2018-06" db="EMBL/GenBank/DDBJ databases">
        <title>Spirosoma sp. HMF3257 Genome sequencing and assembly.</title>
        <authorList>
            <person name="Kang H."/>
            <person name="Cha I."/>
            <person name="Kim H."/>
            <person name="Kang J."/>
            <person name="Joh K."/>
        </authorList>
    </citation>
    <scope>NUCLEOTIDE SEQUENCE [LARGE SCALE GENOMIC DNA]</scope>
    <source>
        <strain evidence="2 3">HMF3257</strain>
    </source>
</reference>
<proteinExistence type="predicted"/>
<dbReference type="EMBL" id="QLII01000001">
    <property type="protein sequence ID" value="RAI77331.1"/>
    <property type="molecule type" value="Genomic_DNA"/>
</dbReference>
<dbReference type="Gene3D" id="2.80.10.50">
    <property type="match status" value="1"/>
</dbReference>
<comment type="caution">
    <text evidence="2">The sequence shown here is derived from an EMBL/GenBank/DDBJ whole genome shotgun (WGS) entry which is preliminary data.</text>
</comment>
<evidence type="ECO:0000259" key="1">
    <source>
        <dbReference type="Pfam" id="PF14200"/>
    </source>
</evidence>
<evidence type="ECO:0000313" key="2">
    <source>
        <dbReference type="EMBL" id="RAI77331.1"/>
    </source>
</evidence>
<organism evidence="2 3">
    <name type="scientific">Spirosoma telluris</name>
    <dbReference type="NCBI Taxonomy" id="2183553"/>
    <lineage>
        <taxon>Bacteria</taxon>
        <taxon>Pseudomonadati</taxon>
        <taxon>Bacteroidota</taxon>
        <taxon>Cytophagia</taxon>
        <taxon>Cytophagales</taxon>
        <taxon>Cytophagaceae</taxon>
        <taxon>Spirosoma</taxon>
    </lineage>
</organism>
<dbReference type="Proteomes" id="UP000249016">
    <property type="component" value="Unassembled WGS sequence"/>
</dbReference>
<dbReference type="SUPFAM" id="SSF50370">
    <property type="entry name" value="Ricin B-like lectins"/>
    <property type="match status" value="1"/>
</dbReference>
<feature type="domain" description="Ricin B lectin" evidence="1">
    <location>
        <begin position="83"/>
        <end position="131"/>
    </location>
</feature>
<accession>A0A327NPJ6</accession>
<evidence type="ECO:0000313" key="3">
    <source>
        <dbReference type="Proteomes" id="UP000249016"/>
    </source>
</evidence>
<dbReference type="InterPro" id="IPR000772">
    <property type="entry name" value="Ricin_B_lectin"/>
</dbReference>
<dbReference type="Pfam" id="PF14200">
    <property type="entry name" value="RicinB_lectin_2"/>
    <property type="match status" value="1"/>
</dbReference>
<keyword evidence="3" id="KW-1185">Reference proteome</keyword>
<dbReference type="OrthoDB" id="9770043at2"/>
<sequence>MNSMFTFISKVYAAGYSLCVGFLCLLACQATVLGVPLSTGLNDISGTTEIRSGVRQPSVVVPSATMTSAIFSSPGSVSAVDPTKCYRLVSRLSGKVLAISGTAQSDGDKLTQQTDANKLTQGWKFTSAGGTITASRCCQLRKAFRWLVPRRPMMRCWSNGPTGGRSSAVAVGAQC</sequence>
<name>A0A327NPJ6_9BACT</name>
<gene>
    <name evidence="2" type="ORF">HMF3257_29850</name>
</gene>
<dbReference type="InterPro" id="IPR035992">
    <property type="entry name" value="Ricin_B-like_lectins"/>
</dbReference>
<protein>
    <recommendedName>
        <fullName evidence="1">Ricin B lectin domain-containing protein</fullName>
    </recommendedName>
</protein>